<protein>
    <submittedName>
        <fullName evidence="1">Retrovirus-related pol polyprotein from transposon RE1</fullName>
    </submittedName>
</protein>
<evidence type="ECO:0000313" key="2">
    <source>
        <dbReference type="Proteomes" id="UP000829398"/>
    </source>
</evidence>
<reference evidence="2" key="1">
    <citation type="journal article" date="2023" name="Hortic. Res.">
        <title>A chromosome-level phased genome enabling allele-level studies in sweet orange: a case study on citrus Huanglongbing tolerance.</title>
        <authorList>
            <person name="Wu B."/>
            <person name="Yu Q."/>
            <person name="Deng Z."/>
            <person name="Duan Y."/>
            <person name="Luo F."/>
            <person name="Gmitter F. Jr."/>
        </authorList>
    </citation>
    <scope>NUCLEOTIDE SEQUENCE [LARGE SCALE GENOMIC DNA]</scope>
    <source>
        <strain evidence="2">cv. Valencia</strain>
    </source>
</reference>
<evidence type="ECO:0000313" key="1">
    <source>
        <dbReference type="EMBL" id="KAH9793061.1"/>
    </source>
</evidence>
<comment type="caution">
    <text evidence="1">The sequence shown here is derived from an EMBL/GenBank/DDBJ whole genome shotgun (WGS) entry which is preliminary data.</text>
</comment>
<dbReference type="Proteomes" id="UP000829398">
    <property type="component" value="Chromosome 2"/>
</dbReference>
<keyword evidence="2" id="KW-1185">Reference proteome</keyword>
<sequence>MRIFKQKNAYLVECDPKPTEPLTVSAALKDPKWLQAMREEYQASVNNQTWTLVQPTYPVKVVGNKWVFRIKHNADGSISRYKARLVAKGFHQTQGIDYNETFSPVVKASTVKLVLSLAVLNHWSLRQVDINNAFLNGYLTEEVYMQQPEGFVDQSKSAHIYKLQKALYGLKQAPRAWIQGHLLLVLVYVDDIIVTGSDSEQIQQVITNLQTTFALKDLRELHFFLGIQVTKTDTGLHLSQSKYIADLLNKVKMQDCTPCSTPMAANVPLTKTDSEPFVDATLYRSTIGALQYAILTRPEIAFPVNKLSQFLTAPTINHWQACKRILRYLKGTMHMGLQYSHQGVVSRSSTESEYRALAMAASEVLWLKSLLTEIGISLVSTPVIWCDNQSAAALASNPKFHSRTKHIELDVHFLREKVANQSFQISYVLSSHNSADILTKALAYHHFHYLRDKLTLTSLG</sequence>
<proteinExistence type="predicted"/>
<organism evidence="1 2">
    <name type="scientific">Citrus sinensis</name>
    <name type="common">Sweet orange</name>
    <name type="synonym">Citrus aurantium var. sinensis</name>
    <dbReference type="NCBI Taxonomy" id="2711"/>
    <lineage>
        <taxon>Eukaryota</taxon>
        <taxon>Viridiplantae</taxon>
        <taxon>Streptophyta</taxon>
        <taxon>Embryophyta</taxon>
        <taxon>Tracheophyta</taxon>
        <taxon>Spermatophyta</taxon>
        <taxon>Magnoliopsida</taxon>
        <taxon>eudicotyledons</taxon>
        <taxon>Gunneridae</taxon>
        <taxon>Pentapetalae</taxon>
        <taxon>rosids</taxon>
        <taxon>malvids</taxon>
        <taxon>Sapindales</taxon>
        <taxon>Rutaceae</taxon>
        <taxon>Aurantioideae</taxon>
        <taxon>Citrus</taxon>
    </lineage>
</organism>
<gene>
    <name evidence="1" type="ORF">KPL71_004404</name>
</gene>
<accession>A0ACB8N5E0</accession>
<name>A0ACB8N5E0_CITSI</name>
<dbReference type="EMBL" id="CM039171">
    <property type="protein sequence ID" value="KAH9793061.1"/>
    <property type="molecule type" value="Genomic_DNA"/>
</dbReference>